<dbReference type="Pfam" id="PF00535">
    <property type="entry name" value="Glycos_transf_2"/>
    <property type="match status" value="1"/>
</dbReference>
<dbReference type="EMBL" id="JBHUDY010000002">
    <property type="protein sequence ID" value="MFD1613028.1"/>
    <property type="molecule type" value="Genomic_DNA"/>
</dbReference>
<comment type="caution">
    <text evidence="3">The sequence shown here is derived from an EMBL/GenBank/DDBJ whole genome shotgun (WGS) entry which is preliminary data.</text>
</comment>
<feature type="domain" description="Glycosyltransferase 2-like" evidence="2">
    <location>
        <begin position="20"/>
        <end position="139"/>
    </location>
</feature>
<dbReference type="PANTHER" id="PTHR48090:SF7">
    <property type="entry name" value="RFBJ PROTEIN"/>
    <property type="match status" value="1"/>
</dbReference>
<dbReference type="InterPro" id="IPR029044">
    <property type="entry name" value="Nucleotide-diphossugar_trans"/>
</dbReference>
<evidence type="ECO:0000313" key="3">
    <source>
        <dbReference type="EMBL" id="MFD1613028.1"/>
    </source>
</evidence>
<dbReference type="PANTHER" id="PTHR48090">
    <property type="entry name" value="UNDECAPRENYL-PHOSPHATE 4-DEOXY-4-FORMAMIDO-L-ARABINOSE TRANSFERASE-RELATED"/>
    <property type="match status" value="1"/>
</dbReference>
<keyword evidence="1" id="KW-1133">Transmembrane helix</keyword>
<protein>
    <submittedName>
        <fullName evidence="3">Glycosyltransferase family 2 protein</fullName>
    </submittedName>
</protein>
<keyword evidence="1" id="KW-0812">Transmembrane</keyword>
<dbReference type="InterPro" id="IPR050256">
    <property type="entry name" value="Glycosyltransferase_2"/>
</dbReference>
<name>A0ABW4I502_9SPHN</name>
<feature type="transmembrane region" description="Helical" evidence="1">
    <location>
        <begin position="274"/>
        <end position="297"/>
    </location>
</feature>
<accession>A0ABW4I502</accession>
<dbReference type="Gene3D" id="3.90.550.10">
    <property type="entry name" value="Spore Coat Polysaccharide Biosynthesis Protein SpsA, Chain A"/>
    <property type="match status" value="1"/>
</dbReference>
<evidence type="ECO:0000259" key="2">
    <source>
        <dbReference type="Pfam" id="PF00535"/>
    </source>
</evidence>
<evidence type="ECO:0000313" key="4">
    <source>
        <dbReference type="Proteomes" id="UP001597115"/>
    </source>
</evidence>
<dbReference type="RefSeq" id="WP_380890705.1">
    <property type="nucleotide sequence ID" value="NZ_JBHUDY010000002.1"/>
</dbReference>
<evidence type="ECO:0000256" key="1">
    <source>
        <dbReference type="SAM" id="Phobius"/>
    </source>
</evidence>
<reference evidence="4" key="1">
    <citation type="journal article" date="2019" name="Int. J. Syst. Evol. Microbiol.">
        <title>The Global Catalogue of Microorganisms (GCM) 10K type strain sequencing project: providing services to taxonomists for standard genome sequencing and annotation.</title>
        <authorList>
            <consortium name="The Broad Institute Genomics Platform"/>
            <consortium name="The Broad Institute Genome Sequencing Center for Infectious Disease"/>
            <person name="Wu L."/>
            <person name="Ma J."/>
        </authorList>
    </citation>
    <scope>NUCLEOTIDE SEQUENCE [LARGE SCALE GENOMIC DNA]</scope>
    <source>
        <strain evidence="4">CGMCC 1.16275</strain>
    </source>
</reference>
<dbReference type="SUPFAM" id="SSF53448">
    <property type="entry name" value="Nucleotide-diphospho-sugar transferases"/>
    <property type="match status" value="1"/>
</dbReference>
<dbReference type="CDD" id="cd04179">
    <property type="entry name" value="DPM_DPG-synthase_like"/>
    <property type="match status" value="1"/>
</dbReference>
<dbReference type="Proteomes" id="UP001597115">
    <property type="component" value="Unassembled WGS sequence"/>
</dbReference>
<keyword evidence="1" id="KW-0472">Membrane</keyword>
<proteinExistence type="predicted"/>
<dbReference type="InterPro" id="IPR001173">
    <property type="entry name" value="Glyco_trans_2-like"/>
</dbReference>
<sequence>MNMVERLAATSAETHPRIAVLLPCYNEAAAIAQTIEGFRRALPDAAIYVYDNNSKDDTIRVAREAGAFVRSERTQGKGNVVRRMFADVDADIYVLSDGDATYDATAAPRMIERLVSEQLDMVVGTRESDAQEAYRRGHRFGNRMLTGCVTWIFGQTFSDILSGYRVFSKRFVKSFPVLSEGFEIETEISVHALELKMPVSEMATPYAARPEGSESKLSTYRDGFRILRLILNLYRIEKPVAFFGIFTGLFLLAALGLSLDLLWTYLETGLVPRIPTAILCTGLVLLGIVSLSCGLILDTVTRGRREMKRLAYLGLKAPGS</sequence>
<keyword evidence="4" id="KW-1185">Reference proteome</keyword>
<gene>
    <name evidence="3" type="ORF">ACFSCW_14580</name>
</gene>
<feature type="transmembrane region" description="Helical" evidence="1">
    <location>
        <begin position="240"/>
        <end position="262"/>
    </location>
</feature>
<organism evidence="3 4">
    <name type="scientific">Sphingomonas tabacisoli</name>
    <dbReference type="NCBI Taxonomy" id="2249466"/>
    <lineage>
        <taxon>Bacteria</taxon>
        <taxon>Pseudomonadati</taxon>
        <taxon>Pseudomonadota</taxon>
        <taxon>Alphaproteobacteria</taxon>
        <taxon>Sphingomonadales</taxon>
        <taxon>Sphingomonadaceae</taxon>
        <taxon>Sphingomonas</taxon>
    </lineage>
</organism>